<proteinExistence type="predicted"/>
<evidence type="ECO:0000313" key="2">
    <source>
        <dbReference type="EnsemblPlants" id="Ma07_p23340.1"/>
    </source>
</evidence>
<dbReference type="AlphaFoldDB" id="A0A804JYW6"/>
<gene>
    <name evidence="1" type="ORF">GSMUA_31150.1</name>
</gene>
<name>A0A804JYW6_MUSAM</name>
<sequence>MNSCFCLVLVIRRGSFPLAAYITARYMYYLVKVTVSPCESFNIVPALTVFSFFSHAALTCATAHSKWEKSESFPEEPLIDPLEISTKLQLDHMLMFLLKDSFLEHSHYHFNSHVKGGGRRDATNVNHHIFLWILWCKMTNVWTKFSGIYIQKNIDIFFPYHCFHLPLVMSSTPFTVLIQYIFL</sequence>
<reference evidence="1" key="1">
    <citation type="submission" date="2021-03" db="EMBL/GenBank/DDBJ databases">
        <authorList>
            <consortium name="Genoscope - CEA"/>
            <person name="William W."/>
        </authorList>
    </citation>
    <scope>NUCLEOTIDE SEQUENCE</scope>
    <source>
        <strain evidence="1">Doubled-haploid Pahang</strain>
    </source>
</reference>
<keyword evidence="3" id="KW-1185">Reference proteome</keyword>
<accession>A0A804JYW6</accession>
<organism evidence="2 3">
    <name type="scientific">Musa acuminata subsp. malaccensis</name>
    <name type="common">Wild banana</name>
    <name type="synonym">Musa malaccensis</name>
    <dbReference type="NCBI Taxonomy" id="214687"/>
    <lineage>
        <taxon>Eukaryota</taxon>
        <taxon>Viridiplantae</taxon>
        <taxon>Streptophyta</taxon>
        <taxon>Embryophyta</taxon>
        <taxon>Tracheophyta</taxon>
        <taxon>Spermatophyta</taxon>
        <taxon>Magnoliopsida</taxon>
        <taxon>Liliopsida</taxon>
        <taxon>Zingiberales</taxon>
        <taxon>Musaceae</taxon>
        <taxon>Musa</taxon>
    </lineage>
</organism>
<dbReference type="Proteomes" id="UP000012960">
    <property type="component" value="Unplaced"/>
</dbReference>
<dbReference type="EnsemblPlants" id="Ma07_t23340.1">
    <property type="protein sequence ID" value="Ma07_p23340.1"/>
    <property type="gene ID" value="Ma07_g23340"/>
</dbReference>
<dbReference type="InParanoid" id="A0A804JYW6"/>
<evidence type="ECO:0000313" key="1">
    <source>
        <dbReference type="EMBL" id="CAG1857523.1"/>
    </source>
</evidence>
<protein>
    <submittedName>
        <fullName evidence="1">(wild Malaysian banana) hypothetical protein</fullName>
    </submittedName>
</protein>
<reference evidence="2" key="2">
    <citation type="submission" date="2021-05" db="UniProtKB">
        <authorList>
            <consortium name="EnsemblPlants"/>
        </authorList>
    </citation>
    <scope>IDENTIFICATION</scope>
    <source>
        <strain evidence="2">subsp. malaccensis</strain>
    </source>
</reference>
<dbReference type="Gramene" id="Ma07_t23340.1">
    <property type="protein sequence ID" value="Ma07_p23340.1"/>
    <property type="gene ID" value="Ma07_g23340"/>
</dbReference>
<evidence type="ECO:0000313" key="3">
    <source>
        <dbReference type="Proteomes" id="UP000012960"/>
    </source>
</evidence>
<dbReference type="EMBL" id="HG996473">
    <property type="protein sequence ID" value="CAG1857523.1"/>
    <property type="molecule type" value="Genomic_DNA"/>
</dbReference>